<keyword evidence="6" id="KW-0695">RNA-directed DNA polymerase</keyword>
<evidence type="ECO:0000256" key="3">
    <source>
        <dbReference type="ARBA" id="ARBA00022695"/>
    </source>
</evidence>
<dbReference type="CDD" id="cd01651">
    <property type="entry name" value="RT_G2_intron"/>
    <property type="match status" value="1"/>
</dbReference>
<dbReference type="PRINTS" id="PR00866">
    <property type="entry name" value="RNADNAPOLMS"/>
</dbReference>
<comment type="catalytic activity">
    <reaction evidence="9">
        <text>DNA(n) + a 2'-deoxyribonucleoside 5'-triphosphate = DNA(n+1) + diphosphate</text>
        <dbReference type="Rhea" id="RHEA:22508"/>
        <dbReference type="Rhea" id="RHEA-COMP:17339"/>
        <dbReference type="Rhea" id="RHEA-COMP:17340"/>
        <dbReference type="ChEBI" id="CHEBI:33019"/>
        <dbReference type="ChEBI" id="CHEBI:61560"/>
        <dbReference type="ChEBI" id="CHEBI:173112"/>
        <dbReference type="EC" id="2.7.7.49"/>
    </reaction>
</comment>
<dbReference type="RefSeq" id="WP_035079188.1">
    <property type="nucleotide sequence ID" value="NZ_JMIH01000035.1"/>
</dbReference>
<evidence type="ECO:0000256" key="1">
    <source>
        <dbReference type="ARBA" id="ARBA00012493"/>
    </source>
</evidence>
<keyword evidence="3" id="KW-0548">Nucleotidyltransferase</keyword>
<gene>
    <name evidence="11" type="ORF">EL17_21050</name>
</gene>
<protein>
    <recommendedName>
        <fullName evidence="1">RNA-directed DNA polymerase</fullName>
        <ecNumber evidence="1">2.7.7.49</ecNumber>
    </recommendedName>
</protein>
<dbReference type="PANTHER" id="PTHR34047:SF8">
    <property type="entry name" value="PROTEIN YKFC"/>
    <property type="match status" value="1"/>
</dbReference>
<dbReference type="SUPFAM" id="SSF56672">
    <property type="entry name" value="DNA/RNA polymerases"/>
    <property type="match status" value="1"/>
</dbReference>
<reference evidence="11 12" key="1">
    <citation type="submission" date="2014-04" db="EMBL/GenBank/DDBJ databases">
        <title>Characterization and application of a salt tolerant electro-active bacterium.</title>
        <authorList>
            <person name="Yang L."/>
            <person name="Wei S."/>
            <person name="Tay Q.X.M."/>
        </authorList>
    </citation>
    <scope>NUCLEOTIDE SEQUENCE [LARGE SCALE GENOMIC DNA]</scope>
    <source>
        <strain evidence="11 12">LY1</strain>
    </source>
</reference>
<dbReference type="OrthoDB" id="9780724at2"/>
<evidence type="ECO:0000256" key="5">
    <source>
        <dbReference type="ARBA" id="ARBA00022842"/>
    </source>
</evidence>
<dbReference type="EC" id="2.7.7.49" evidence="1"/>
<evidence type="ECO:0000259" key="10">
    <source>
        <dbReference type="PROSITE" id="PS50878"/>
    </source>
</evidence>
<dbReference type="GO" id="GO:0046872">
    <property type="term" value="F:metal ion binding"/>
    <property type="evidence" value="ECO:0007669"/>
    <property type="project" value="UniProtKB-KW"/>
</dbReference>
<dbReference type="PANTHER" id="PTHR34047">
    <property type="entry name" value="NUCLEAR INTRON MATURASE 1, MITOCHONDRIAL-RELATED"/>
    <property type="match status" value="1"/>
</dbReference>
<dbReference type="eggNOG" id="COG3344">
    <property type="taxonomic scope" value="Bacteria"/>
</dbReference>
<dbReference type="STRING" id="1048983.EL17_21050"/>
<dbReference type="InterPro" id="IPR000123">
    <property type="entry name" value="Reverse_transcriptase_msDNA"/>
</dbReference>
<keyword evidence="2" id="KW-0808">Transferase</keyword>
<name>A0A074KPF8_9BACT</name>
<dbReference type="GO" id="GO:0003723">
    <property type="term" value="F:RNA binding"/>
    <property type="evidence" value="ECO:0007669"/>
    <property type="project" value="InterPro"/>
</dbReference>
<dbReference type="InterPro" id="IPR030931">
    <property type="entry name" value="Group_II_RT_mat"/>
</dbReference>
<dbReference type="GO" id="GO:0003964">
    <property type="term" value="F:RNA-directed DNA polymerase activity"/>
    <property type="evidence" value="ECO:0007669"/>
    <property type="project" value="UniProtKB-KW"/>
</dbReference>
<dbReference type="AlphaFoldDB" id="A0A074KPF8"/>
<dbReference type="Proteomes" id="UP000027821">
    <property type="component" value="Unassembled WGS sequence"/>
</dbReference>
<dbReference type="Pfam" id="PF00078">
    <property type="entry name" value="RVT_1"/>
    <property type="match status" value="1"/>
</dbReference>
<accession>A0A074KPF8</accession>
<evidence type="ECO:0000256" key="9">
    <source>
        <dbReference type="ARBA" id="ARBA00048173"/>
    </source>
</evidence>
<evidence type="ECO:0000256" key="7">
    <source>
        <dbReference type="ARBA" id="ARBA00023118"/>
    </source>
</evidence>
<dbReference type="InterPro" id="IPR043502">
    <property type="entry name" value="DNA/RNA_pol_sf"/>
</dbReference>
<proteinExistence type="inferred from homology"/>
<dbReference type="PROSITE" id="PS50878">
    <property type="entry name" value="RT_POL"/>
    <property type="match status" value="1"/>
</dbReference>
<sequence length="426" mass="50066">MIEKVLNRKNLYKAYRQVVRNKGSAGVDGMKVTEMLSFLESNRDRIATSILNHSYVPKPIKGVEIPKSNGKTRLLGVPTVVDRWLQQALSQVLMTKYELTFEEYSYGFRPEKNIHKAVTQALKNINDGYQDIVDIDLKGFFDEVDHSVLLQLIYQRVKCPTTLRLIRKWLRAPIQINGKLYKRRKGVPQGSPLSPLLSNILLDLLDKELERRNLKYVRYADDFSIYTRSKKEAKKVGNEIYLFLRDKLRLPINREKSGIRRPSNFEMLGHAFVPTYQKGVKGKYQLVVKKNSWDSLKRKLKQITKKTKPYSFEERLKKLAEVWRGWVNNYLLASISAKLKSLDEWLRNRLRYCIWHDWKKPERKRKNLIRLGVDQDHAYAWSRTRKGGWAVAQSPILITTITLSRLRRKGYESMLSYYLKTQPTIQ</sequence>
<comment type="caution">
    <text evidence="11">The sequence shown here is derived from an EMBL/GenBank/DDBJ whole genome shotgun (WGS) entry which is preliminary data.</text>
</comment>
<evidence type="ECO:0000256" key="4">
    <source>
        <dbReference type="ARBA" id="ARBA00022723"/>
    </source>
</evidence>
<dbReference type="EMBL" id="JMIH01000035">
    <property type="protein sequence ID" value="KEO71846.1"/>
    <property type="molecule type" value="Genomic_DNA"/>
</dbReference>
<dbReference type="Pfam" id="PF08388">
    <property type="entry name" value="GIIM"/>
    <property type="match status" value="1"/>
</dbReference>
<keyword evidence="5" id="KW-0460">Magnesium</keyword>
<evidence type="ECO:0000313" key="11">
    <source>
        <dbReference type="EMBL" id="KEO71846.1"/>
    </source>
</evidence>
<dbReference type="GO" id="GO:0051607">
    <property type="term" value="P:defense response to virus"/>
    <property type="evidence" value="ECO:0007669"/>
    <property type="project" value="UniProtKB-KW"/>
</dbReference>
<keyword evidence="4" id="KW-0479">Metal-binding</keyword>
<dbReference type="InterPro" id="IPR000477">
    <property type="entry name" value="RT_dom"/>
</dbReference>
<evidence type="ECO:0000256" key="6">
    <source>
        <dbReference type="ARBA" id="ARBA00022918"/>
    </source>
</evidence>
<evidence type="ECO:0000256" key="2">
    <source>
        <dbReference type="ARBA" id="ARBA00022679"/>
    </source>
</evidence>
<dbReference type="InterPro" id="IPR013597">
    <property type="entry name" value="Mat_intron_G2"/>
</dbReference>
<keyword evidence="7" id="KW-0051">Antiviral defense</keyword>
<evidence type="ECO:0000313" key="12">
    <source>
        <dbReference type="Proteomes" id="UP000027821"/>
    </source>
</evidence>
<evidence type="ECO:0000256" key="8">
    <source>
        <dbReference type="ARBA" id="ARBA00034120"/>
    </source>
</evidence>
<dbReference type="NCBIfam" id="TIGR04416">
    <property type="entry name" value="group_II_RT_mat"/>
    <property type="match status" value="1"/>
</dbReference>
<comment type="similarity">
    <text evidence="8">Belongs to the bacterial reverse transcriptase family.</text>
</comment>
<feature type="domain" description="Reverse transcriptase" evidence="10">
    <location>
        <begin position="44"/>
        <end position="272"/>
    </location>
</feature>
<dbReference type="InterPro" id="IPR051083">
    <property type="entry name" value="GrpII_Intron_Splice-Mob/Def"/>
</dbReference>
<keyword evidence="12" id="KW-1185">Reference proteome</keyword>
<organism evidence="11 12">
    <name type="scientific">Anditalea andensis</name>
    <dbReference type="NCBI Taxonomy" id="1048983"/>
    <lineage>
        <taxon>Bacteria</taxon>
        <taxon>Pseudomonadati</taxon>
        <taxon>Bacteroidota</taxon>
        <taxon>Cytophagia</taxon>
        <taxon>Cytophagales</taxon>
        <taxon>Cytophagaceae</taxon>
        <taxon>Anditalea</taxon>
    </lineage>
</organism>